<feature type="region of interest" description="Disordered" evidence="1">
    <location>
        <begin position="1"/>
        <end position="25"/>
    </location>
</feature>
<dbReference type="Proteomes" id="UP000179047">
    <property type="component" value="Unassembled WGS sequence"/>
</dbReference>
<proteinExistence type="predicted"/>
<gene>
    <name evidence="2" type="ORF">A3A33_04385</name>
</gene>
<dbReference type="STRING" id="1802701.A3A33_04385"/>
<protein>
    <submittedName>
        <fullName evidence="2">Uncharacterized protein</fullName>
    </submittedName>
</protein>
<organism evidence="2 3">
    <name type="scientific">Candidatus Yanofskybacteria bacterium RIFCSPLOWO2_01_FULL_49_25</name>
    <dbReference type="NCBI Taxonomy" id="1802701"/>
    <lineage>
        <taxon>Bacteria</taxon>
        <taxon>Candidatus Yanofskyibacteriota</taxon>
    </lineage>
</organism>
<dbReference type="EMBL" id="MGKP01000003">
    <property type="protein sequence ID" value="OGN29701.1"/>
    <property type="molecule type" value="Genomic_DNA"/>
</dbReference>
<dbReference type="AlphaFoldDB" id="A0A1F8GWN9"/>
<name>A0A1F8GWN9_9BACT</name>
<sequence>MKQAKKADPFEGLTPQRKAPKPGTGEKINEEYIAAMIFVFMHPQLMRGKRGHQCLLRGHMRGNNANDLCWKEWEYLDAETATLILMLADAIFDKIKTQVVTEARSFHAALVTSVQNVLSGVHAPK</sequence>
<comment type="caution">
    <text evidence="2">The sequence shown here is derived from an EMBL/GenBank/DDBJ whole genome shotgun (WGS) entry which is preliminary data.</text>
</comment>
<reference evidence="2 3" key="1">
    <citation type="journal article" date="2016" name="Nat. Commun.">
        <title>Thousands of microbial genomes shed light on interconnected biogeochemical processes in an aquifer system.</title>
        <authorList>
            <person name="Anantharaman K."/>
            <person name="Brown C.T."/>
            <person name="Hug L.A."/>
            <person name="Sharon I."/>
            <person name="Castelle C.J."/>
            <person name="Probst A.J."/>
            <person name="Thomas B.C."/>
            <person name="Singh A."/>
            <person name="Wilkins M.J."/>
            <person name="Karaoz U."/>
            <person name="Brodie E.L."/>
            <person name="Williams K.H."/>
            <person name="Hubbard S.S."/>
            <person name="Banfield J.F."/>
        </authorList>
    </citation>
    <scope>NUCLEOTIDE SEQUENCE [LARGE SCALE GENOMIC DNA]</scope>
</reference>
<evidence type="ECO:0000313" key="2">
    <source>
        <dbReference type="EMBL" id="OGN29701.1"/>
    </source>
</evidence>
<evidence type="ECO:0000256" key="1">
    <source>
        <dbReference type="SAM" id="MobiDB-lite"/>
    </source>
</evidence>
<accession>A0A1F8GWN9</accession>
<evidence type="ECO:0000313" key="3">
    <source>
        <dbReference type="Proteomes" id="UP000179047"/>
    </source>
</evidence>